<dbReference type="InterPro" id="IPR001559">
    <property type="entry name" value="Phosphotriesterase"/>
</dbReference>
<keyword evidence="1 4" id="KW-0479">Metal-binding</keyword>
<feature type="binding site" evidence="4">
    <location>
        <position position="195"/>
    </location>
    <ligand>
        <name>Zn(2+)</name>
        <dbReference type="ChEBI" id="CHEBI:29105"/>
        <label>2</label>
    </ligand>
</feature>
<dbReference type="CDD" id="cd00530">
    <property type="entry name" value="PTE"/>
    <property type="match status" value="1"/>
</dbReference>
<dbReference type="SUPFAM" id="SSF51556">
    <property type="entry name" value="Metallo-dependent hydrolases"/>
    <property type="match status" value="1"/>
</dbReference>
<feature type="binding site" evidence="4">
    <location>
        <position position="167"/>
    </location>
    <ligand>
        <name>Zn(2+)</name>
        <dbReference type="ChEBI" id="CHEBI:29105"/>
        <label>2</label>
    </ligand>
</feature>
<dbReference type="InterPro" id="IPR032466">
    <property type="entry name" value="Metal_Hydrolase"/>
</dbReference>
<comment type="caution">
    <text evidence="6">The sequence shown here is derived from an EMBL/GenBank/DDBJ whole genome shotgun (WGS) entry which is preliminary data.</text>
</comment>
<evidence type="ECO:0000256" key="3">
    <source>
        <dbReference type="PIRSR" id="PIRSR601559-50"/>
    </source>
</evidence>
<dbReference type="PANTHER" id="PTHR10819">
    <property type="entry name" value="PHOSPHOTRIESTERASE-RELATED"/>
    <property type="match status" value="1"/>
</dbReference>
<comment type="cofactor">
    <cofactor evidence="4">
        <name>a divalent metal cation</name>
        <dbReference type="ChEBI" id="CHEBI:60240"/>
    </cofactor>
    <text evidence="4">Binds 2 divalent metal cations per subunit.</text>
</comment>
<dbReference type="PROSITE" id="PS51347">
    <property type="entry name" value="PHOSPHOTRIESTERASE_2"/>
    <property type="match status" value="1"/>
</dbReference>
<feature type="binding site" evidence="4">
    <location>
        <position position="24"/>
    </location>
    <ligand>
        <name>Zn(2+)</name>
        <dbReference type="ChEBI" id="CHEBI:29105"/>
        <label>1</label>
    </ligand>
</feature>
<feature type="binding site" evidence="4">
    <location>
        <position position="22"/>
    </location>
    <ligand>
        <name>Zn(2+)</name>
        <dbReference type="ChEBI" id="CHEBI:29105"/>
        <label>1</label>
    </ligand>
</feature>
<organism evidence="6 7">
    <name type="scientific">Robertmurraya siralis</name>
    <dbReference type="NCBI Taxonomy" id="77777"/>
    <lineage>
        <taxon>Bacteria</taxon>
        <taxon>Bacillati</taxon>
        <taxon>Bacillota</taxon>
        <taxon>Bacilli</taxon>
        <taxon>Bacillales</taxon>
        <taxon>Bacillaceae</taxon>
        <taxon>Robertmurraya</taxon>
    </lineage>
</organism>
<feature type="binding site" evidence="4">
    <location>
        <position position="252"/>
    </location>
    <ligand>
        <name>Zn(2+)</name>
        <dbReference type="ChEBI" id="CHEBI:29105"/>
        <label>1</label>
    </ligand>
</feature>
<dbReference type="EMBL" id="BORC01000002">
    <property type="protein sequence ID" value="GIN61208.1"/>
    <property type="molecule type" value="Genomic_DNA"/>
</dbReference>
<evidence type="ECO:0000256" key="4">
    <source>
        <dbReference type="PIRSR" id="PIRSR601559-51"/>
    </source>
</evidence>
<dbReference type="Gene3D" id="3.20.20.140">
    <property type="entry name" value="Metal-dependent hydrolases"/>
    <property type="match status" value="1"/>
</dbReference>
<keyword evidence="7" id="KW-1185">Reference proteome</keyword>
<evidence type="ECO:0000256" key="2">
    <source>
        <dbReference type="ARBA" id="ARBA00022801"/>
    </source>
</evidence>
<feature type="binding site" description="via carbamate group" evidence="4">
    <location>
        <position position="134"/>
    </location>
    <ligand>
        <name>Zn(2+)</name>
        <dbReference type="ChEBI" id="CHEBI:29105"/>
        <label>2</label>
    </ligand>
</feature>
<reference evidence="6" key="1">
    <citation type="submission" date="2021-03" db="EMBL/GenBank/DDBJ databases">
        <title>Antimicrobial resistance genes in bacteria isolated from Japanese honey, and their potential for conferring macrolide and lincosamide resistance in the American foulbrood pathogen Paenibacillus larvae.</title>
        <authorList>
            <person name="Okamoto M."/>
            <person name="Kumagai M."/>
            <person name="Kanamori H."/>
            <person name="Takamatsu D."/>
        </authorList>
    </citation>
    <scope>NUCLEOTIDE SEQUENCE</scope>
    <source>
        <strain evidence="6">J27TS8</strain>
    </source>
</reference>
<feature type="binding site" description="via carbamate group" evidence="4">
    <location>
        <position position="134"/>
    </location>
    <ligand>
        <name>Zn(2+)</name>
        <dbReference type="ChEBI" id="CHEBI:29105"/>
        <label>1</label>
    </ligand>
</feature>
<evidence type="ECO:0000313" key="7">
    <source>
        <dbReference type="Proteomes" id="UP000682111"/>
    </source>
</evidence>
<evidence type="ECO:0000256" key="5">
    <source>
        <dbReference type="PROSITE-ProRule" id="PRU00679"/>
    </source>
</evidence>
<evidence type="ECO:0000256" key="1">
    <source>
        <dbReference type="ARBA" id="ARBA00022723"/>
    </source>
</evidence>
<protein>
    <submittedName>
        <fullName evidence="6">Phosphotriesterase-related protein</fullName>
    </submittedName>
</protein>
<dbReference type="PANTHER" id="PTHR10819:SF3">
    <property type="entry name" value="PHOSPHOTRIESTERASE-RELATED PROTEIN"/>
    <property type="match status" value="1"/>
</dbReference>
<dbReference type="Pfam" id="PF02126">
    <property type="entry name" value="PTE"/>
    <property type="match status" value="1"/>
</dbReference>
<gene>
    <name evidence="6" type="ORF">J27TS8_12010</name>
</gene>
<dbReference type="GO" id="GO:0008270">
    <property type="term" value="F:zinc ion binding"/>
    <property type="evidence" value="ECO:0007669"/>
    <property type="project" value="InterPro"/>
</dbReference>
<name>A0A919WG72_9BACI</name>
<dbReference type="PIRSF" id="PIRSF016839">
    <property type="entry name" value="PhP"/>
    <property type="match status" value="1"/>
</dbReference>
<accession>A0A919WG72</accession>
<comment type="similarity">
    <text evidence="5">Belongs to the metallo-dependent hydrolases superfamily. Phosphotriesterase family.</text>
</comment>
<dbReference type="RefSeq" id="WP_212933377.1">
    <property type="nucleotide sequence ID" value="NZ_BORC01000002.1"/>
</dbReference>
<proteinExistence type="inferred from homology"/>
<sequence length="306" mass="34386">MGKIRTVLGDIDAKDLGFTYSHEHLWTCPPPSQKDRDLELTDYEASVSELFRFKRAGGQALVDATTLDYGRNAAKMKQMAIETNVHVIATTGFNKHIYFPAWVNALSIEEIQQKLVRDITIGMDGTDAKAGFLKSGSWEQLIHPLEEKVTRAVARAQKDTGAPVWLHTEAGTMGEEMLDILEEEGVDLTKVAVGHSDRNADPYYHLQLAKRGAFVQFDGASKIKYYPDSTRIELIKNMIKNGFVKQLLISADMGRQSYLHAYGGGPGFEYILKKYIPRLRNEGISEEDIQTIFVENPARWLAQFEG</sequence>
<dbReference type="AlphaFoldDB" id="A0A919WG72"/>
<dbReference type="GO" id="GO:0016787">
    <property type="term" value="F:hydrolase activity"/>
    <property type="evidence" value="ECO:0007669"/>
    <property type="project" value="UniProtKB-KW"/>
</dbReference>
<keyword evidence="2" id="KW-0378">Hydrolase</keyword>
<feature type="modified residue" description="N6-carboxylysine" evidence="3 5">
    <location>
        <position position="134"/>
    </location>
</feature>
<dbReference type="Proteomes" id="UP000682111">
    <property type="component" value="Unassembled WGS sequence"/>
</dbReference>
<evidence type="ECO:0000313" key="6">
    <source>
        <dbReference type="EMBL" id="GIN61208.1"/>
    </source>
</evidence>